<organism evidence="2 3">
    <name type="scientific">Jannaschia pagri</name>
    <dbReference type="NCBI Taxonomy" id="2829797"/>
    <lineage>
        <taxon>Bacteria</taxon>
        <taxon>Pseudomonadati</taxon>
        <taxon>Pseudomonadota</taxon>
        <taxon>Alphaproteobacteria</taxon>
        <taxon>Rhodobacterales</taxon>
        <taxon>Roseobacteraceae</taxon>
        <taxon>Jannaschia</taxon>
    </lineage>
</organism>
<reference evidence="2 3" key="1">
    <citation type="submission" date="2021-05" db="EMBL/GenBank/DDBJ databases">
        <title>Bacteria Genome sequencing.</title>
        <authorList>
            <person name="Takabe Y."/>
            <person name="Nakajima Y."/>
            <person name="Suzuki S."/>
            <person name="Shiozaki T."/>
        </authorList>
    </citation>
    <scope>NUCLEOTIDE SEQUENCE [LARGE SCALE GENOMIC DNA]</scope>
    <source>
        <strain evidence="2 3">AI_62</strain>
    </source>
</reference>
<feature type="transmembrane region" description="Helical" evidence="1">
    <location>
        <begin position="121"/>
        <end position="140"/>
    </location>
</feature>
<dbReference type="RefSeq" id="WP_220748447.1">
    <property type="nucleotide sequence ID" value="NZ_BPFH01000002.1"/>
</dbReference>
<sequence length="151" mass="15851">MANQQSLALKIAAVLWVVWGLVHMFAGIMTILNGTSAAVAAIADGVDPAFLVLDYHPAVGAVLNQHGFNLLWIGTFTTLGAVFVWRGSAVGIFMTAIVGWVTDVGYFVFMDLGGFVKVFPGTVMTIVSTAAVVLSLWAYATGRRGPANGSS</sequence>
<protein>
    <submittedName>
        <fullName evidence="2">Uncharacterized protein</fullName>
    </submittedName>
</protein>
<name>A0ABQ4NKN6_9RHOB</name>
<dbReference type="EMBL" id="BPFH01000002">
    <property type="protein sequence ID" value="GIT94961.1"/>
    <property type="molecule type" value="Genomic_DNA"/>
</dbReference>
<keyword evidence="1" id="KW-0812">Transmembrane</keyword>
<keyword evidence="1" id="KW-1133">Transmembrane helix</keyword>
<keyword evidence="1" id="KW-0472">Membrane</keyword>
<feature type="transmembrane region" description="Helical" evidence="1">
    <location>
        <begin position="64"/>
        <end position="85"/>
    </location>
</feature>
<evidence type="ECO:0000313" key="2">
    <source>
        <dbReference type="EMBL" id="GIT94961.1"/>
    </source>
</evidence>
<comment type="caution">
    <text evidence="2">The sequence shown here is derived from an EMBL/GenBank/DDBJ whole genome shotgun (WGS) entry which is preliminary data.</text>
</comment>
<keyword evidence="3" id="KW-1185">Reference proteome</keyword>
<gene>
    <name evidence="2" type="ORF">JANAI62_15840</name>
</gene>
<accession>A0ABQ4NKN6</accession>
<feature type="transmembrane region" description="Helical" evidence="1">
    <location>
        <begin position="92"/>
        <end position="109"/>
    </location>
</feature>
<evidence type="ECO:0000313" key="3">
    <source>
        <dbReference type="Proteomes" id="UP000786693"/>
    </source>
</evidence>
<evidence type="ECO:0000256" key="1">
    <source>
        <dbReference type="SAM" id="Phobius"/>
    </source>
</evidence>
<proteinExistence type="predicted"/>
<dbReference type="Proteomes" id="UP000786693">
    <property type="component" value="Unassembled WGS sequence"/>
</dbReference>